<evidence type="ECO:0000256" key="3">
    <source>
        <dbReference type="ARBA" id="ARBA00022824"/>
    </source>
</evidence>
<evidence type="ECO:0000256" key="9">
    <source>
        <dbReference type="ARBA" id="ARBA00025471"/>
    </source>
</evidence>
<dbReference type="Gramene" id="Pp3c3_1570V3.1">
    <property type="protein sequence ID" value="Pp3c3_1570V3.1"/>
    <property type="gene ID" value="Pp3c3_1570"/>
</dbReference>
<dbReference type="GO" id="GO:0070971">
    <property type="term" value="C:endoplasmic reticulum exit site"/>
    <property type="evidence" value="ECO:0000318"/>
    <property type="project" value="GO_Central"/>
</dbReference>
<comment type="subcellular location">
    <subcellularLocation>
        <location evidence="10">Cytoplasmic vesicle</location>
        <location evidence="10">COPII-coated vesicle membrane</location>
        <topology evidence="10">Peripheral membrane protein</topology>
        <orientation evidence="10">Cytoplasmic side</orientation>
    </subcellularLocation>
    <subcellularLocation>
        <location evidence="10">Endoplasmic reticulum membrane</location>
        <topology evidence="10">Peripheral membrane protein</topology>
        <orientation evidence="10">Cytoplasmic side</orientation>
    </subcellularLocation>
</comment>
<dbReference type="Gramene" id="Pp3c3_1570V3.2">
    <property type="protein sequence ID" value="Pp3c3_1570V3.2"/>
    <property type="gene ID" value="Pp3c3_1570"/>
</dbReference>
<comment type="function">
    <text evidence="9 10">Component of the coat protein complex II (COPII) which promotes the formation of transport vesicles from the endoplasmic reticulum (ER). The coat has two main functions, the physical deformation of the endoplasmic reticulum membrane into vesicles and the selection of cargo molecules.</text>
</comment>
<evidence type="ECO:0000259" key="12">
    <source>
        <dbReference type="Pfam" id="PF04811"/>
    </source>
</evidence>
<dbReference type="PANTHER" id="PTHR11141">
    <property type="entry name" value="PROTEIN TRANSPORT PROTEIN SEC23"/>
    <property type="match status" value="1"/>
</dbReference>
<evidence type="ECO:0000256" key="2">
    <source>
        <dbReference type="ARBA" id="ARBA00022723"/>
    </source>
</evidence>
<keyword evidence="5 10" id="KW-0931">ER-Golgi transport</keyword>
<dbReference type="InParanoid" id="A0A2K1KSZ0"/>
<evidence type="ECO:0000313" key="15">
    <source>
        <dbReference type="EMBL" id="PNR56866.1"/>
    </source>
</evidence>
<dbReference type="Gene3D" id="3.40.20.10">
    <property type="entry name" value="Severin"/>
    <property type="match status" value="1"/>
</dbReference>
<dbReference type="InterPro" id="IPR007123">
    <property type="entry name" value="Gelsolin-like_dom"/>
</dbReference>
<dbReference type="Pfam" id="PF04815">
    <property type="entry name" value="Sec23_helical"/>
    <property type="match status" value="1"/>
</dbReference>
<evidence type="ECO:0000313" key="17">
    <source>
        <dbReference type="Proteomes" id="UP000006727"/>
    </source>
</evidence>
<keyword evidence="17" id="KW-1185">Reference proteome</keyword>
<dbReference type="SUPFAM" id="SSF53300">
    <property type="entry name" value="vWA-like"/>
    <property type="match status" value="1"/>
</dbReference>
<dbReference type="InterPro" id="IPR036175">
    <property type="entry name" value="Sec23/24_helical_dom_sf"/>
</dbReference>
<keyword evidence="1 10" id="KW-0813">Transport</keyword>
<evidence type="ECO:0000256" key="4">
    <source>
        <dbReference type="ARBA" id="ARBA00022833"/>
    </source>
</evidence>
<dbReference type="Pfam" id="PF08033">
    <property type="entry name" value="Sec23_BS"/>
    <property type="match status" value="1"/>
</dbReference>
<dbReference type="PANTHER" id="PTHR11141:SF0">
    <property type="entry name" value="PROTEIN TRANSPORT PROTEIN SEC23"/>
    <property type="match status" value="1"/>
</dbReference>
<dbReference type="InterPro" id="IPR006896">
    <property type="entry name" value="Sec23/24_trunk_dom"/>
</dbReference>
<sequence>MPQVLRVSWRQGCDQGANPRAAWTYQSGSRRVAKGVPPLPAGMIVGVGQGISASSVNRFLLPASDCEFTLNTLLDDLQKDSWPFRSDERAVRCTGTALTVAAGLLGACIPGTGARIMAFVGGPCTVGSGIIVSKELSDPIRSHEDIDMDTVPFYHKAVKFYEGLAKQLVVQGHVLDLFACALDQVGIAEMKVAIERTGGLVVLAESFGHSIFKDSFRRVFESGNHALQLSFNGIFEVSCSKEIKVQGVIGPCSSFEKKGVSCSDTVIGQGSTTAWKLCGLDRSTTLTVFYDINPTTQSGPTTAVGQQFFLQFLTIYQHPEGDMRILCTTVCRKWVEAGTTGGLEELVGSFDQEAAAVVMARLASNKMEMEDGFDATRWLDRSLIRLASRFGDYRKDDPHSFNFGPTIAIFPQFMFNLRRSQFVQVFNNSPDETAYFRMVLCRETVTNSLVMIQPSVLSYSFNSPPEPALLDVSSIAADRILLLDAYFSVVFHGMTIAQWRNAGYHRHPEHAAFAQLLQAPHDDAQAIIHERFPVPRLVVCDQHGSQARFLLAKLNPSATYNSANGPPPGGDIIFTDDVSLQVFMEHLKRLAVQN</sequence>
<dbReference type="EnsemblPlants" id="Pp3c3_1570V3.1">
    <property type="protein sequence ID" value="Pp3c3_1570V3.1"/>
    <property type="gene ID" value="Pp3c3_1570"/>
</dbReference>
<dbReference type="AlphaFoldDB" id="A0A2K1KSZ0"/>
<evidence type="ECO:0000256" key="1">
    <source>
        <dbReference type="ARBA" id="ARBA00022448"/>
    </source>
</evidence>
<evidence type="ECO:0000256" key="5">
    <source>
        <dbReference type="ARBA" id="ARBA00022892"/>
    </source>
</evidence>
<protein>
    <recommendedName>
        <fullName evidence="10">Protein transport protein SEC23</fullName>
    </recommendedName>
</protein>
<dbReference type="GO" id="GO:0030127">
    <property type="term" value="C:COPII vesicle coat"/>
    <property type="evidence" value="ECO:0000318"/>
    <property type="project" value="GO_Central"/>
</dbReference>
<comment type="similarity">
    <text evidence="10">Belongs to the SEC23/SEC24 family. SEC23 subfamily.</text>
</comment>
<dbReference type="InterPro" id="IPR037364">
    <property type="entry name" value="Sec23"/>
</dbReference>
<keyword evidence="4 10" id="KW-0862">Zinc</keyword>
<evidence type="ECO:0000259" key="14">
    <source>
        <dbReference type="Pfam" id="PF08033"/>
    </source>
</evidence>
<keyword evidence="6 10" id="KW-0653">Protein transport</keyword>
<dbReference type="Pfam" id="PF00626">
    <property type="entry name" value="Gelsolin"/>
    <property type="match status" value="1"/>
</dbReference>
<feature type="domain" description="Sec23/Sec24 helical" evidence="13">
    <location>
        <begin position="351"/>
        <end position="449"/>
    </location>
</feature>
<name>A0A2K1KSZ0_PHYPA</name>
<dbReference type="PaxDb" id="3218-PP1S1_345V6.1"/>
<reference evidence="16" key="3">
    <citation type="submission" date="2020-12" db="UniProtKB">
        <authorList>
            <consortium name="EnsemblPlants"/>
        </authorList>
    </citation>
    <scope>IDENTIFICATION</scope>
</reference>
<dbReference type="InterPro" id="IPR006900">
    <property type="entry name" value="Sec23/24_helical_dom"/>
</dbReference>
<evidence type="ECO:0000259" key="13">
    <source>
        <dbReference type="Pfam" id="PF04815"/>
    </source>
</evidence>
<evidence type="ECO:0000256" key="10">
    <source>
        <dbReference type="RuleBase" id="RU365030"/>
    </source>
</evidence>
<dbReference type="GO" id="GO:0006886">
    <property type="term" value="P:intracellular protein transport"/>
    <property type="evidence" value="ECO:0007669"/>
    <property type="project" value="InterPro"/>
</dbReference>
<evidence type="ECO:0000256" key="8">
    <source>
        <dbReference type="ARBA" id="ARBA00023329"/>
    </source>
</evidence>
<dbReference type="FunFam" id="1.20.120.730:FF:000005">
    <property type="entry name" value="Protein transport protein SEC23"/>
    <property type="match status" value="1"/>
</dbReference>
<keyword evidence="7 10" id="KW-0472">Membrane</keyword>
<dbReference type="InterPro" id="IPR037550">
    <property type="entry name" value="Sec23_C"/>
</dbReference>
<dbReference type="GO" id="GO:0046872">
    <property type="term" value="F:metal ion binding"/>
    <property type="evidence" value="ECO:0007669"/>
    <property type="project" value="UniProtKB-KW"/>
</dbReference>
<reference evidence="15 17" key="1">
    <citation type="journal article" date="2008" name="Science">
        <title>The Physcomitrella genome reveals evolutionary insights into the conquest of land by plants.</title>
        <authorList>
            <person name="Rensing S."/>
            <person name="Lang D."/>
            <person name="Zimmer A."/>
            <person name="Terry A."/>
            <person name="Salamov A."/>
            <person name="Shapiro H."/>
            <person name="Nishiyama T."/>
            <person name="Perroud P.-F."/>
            <person name="Lindquist E."/>
            <person name="Kamisugi Y."/>
            <person name="Tanahashi T."/>
            <person name="Sakakibara K."/>
            <person name="Fujita T."/>
            <person name="Oishi K."/>
            <person name="Shin-I T."/>
            <person name="Kuroki Y."/>
            <person name="Toyoda A."/>
            <person name="Suzuki Y."/>
            <person name="Hashimoto A."/>
            <person name="Yamaguchi K."/>
            <person name="Sugano A."/>
            <person name="Kohara Y."/>
            <person name="Fujiyama A."/>
            <person name="Anterola A."/>
            <person name="Aoki S."/>
            <person name="Ashton N."/>
            <person name="Barbazuk W.B."/>
            <person name="Barker E."/>
            <person name="Bennetzen J."/>
            <person name="Bezanilla M."/>
            <person name="Blankenship R."/>
            <person name="Cho S.H."/>
            <person name="Dutcher S."/>
            <person name="Estelle M."/>
            <person name="Fawcett J.A."/>
            <person name="Gundlach H."/>
            <person name="Hanada K."/>
            <person name="Heyl A."/>
            <person name="Hicks K.A."/>
            <person name="Hugh J."/>
            <person name="Lohr M."/>
            <person name="Mayer K."/>
            <person name="Melkozernov A."/>
            <person name="Murata T."/>
            <person name="Nelson D."/>
            <person name="Pils B."/>
            <person name="Prigge M."/>
            <person name="Reiss B."/>
            <person name="Renner T."/>
            <person name="Rombauts S."/>
            <person name="Rushton P."/>
            <person name="Sanderfoot A."/>
            <person name="Schween G."/>
            <person name="Shiu S.-H."/>
            <person name="Stueber K."/>
            <person name="Theodoulou F.L."/>
            <person name="Tu H."/>
            <person name="Van de Peer Y."/>
            <person name="Verrier P.J."/>
            <person name="Waters E."/>
            <person name="Wood A."/>
            <person name="Yang L."/>
            <person name="Cove D."/>
            <person name="Cuming A."/>
            <person name="Hasebe M."/>
            <person name="Lucas S."/>
            <person name="Mishler D.B."/>
            <person name="Reski R."/>
            <person name="Grigoriev I."/>
            <person name="Quatrano R.S."/>
            <person name="Boore J.L."/>
        </authorList>
    </citation>
    <scope>NUCLEOTIDE SEQUENCE [LARGE SCALE GENOMIC DNA]</scope>
    <source>
        <strain evidence="16 17">cv. Gransden 2004</strain>
    </source>
</reference>
<dbReference type="Gene3D" id="1.20.120.730">
    <property type="entry name" value="Sec23/Sec24 helical domain"/>
    <property type="match status" value="1"/>
</dbReference>
<feature type="domain" description="Sec23/Sec24 trunk" evidence="12">
    <location>
        <begin position="54"/>
        <end position="220"/>
    </location>
</feature>
<accession>A0A2K1KSZ0</accession>
<evidence type="ECO:0000313" key="16">
    <source>
        <dbReference type="EnsemblPlants" id="Pp3c3_1570V3.1"/>
    </source>
</evidence>
<evidence type="ECO:0000256" key="6">
    <source>
        <dbReference type="ARBA" id="ARBA00022927"/>
    </source>
</evidence>
<evidence type="ECO:0000259" key="11">
    <source>
        <dbReference type="Pfam" id="PF00626"/>
    </source>
</evidence>
<keyword evidence="3 10" id="KW-0256">Endoplasmic reticulum</keyword>
<feature type="domain" description="Sec23/Sec24 beta-sandwich" evidence="14">
    <location>
        <begin position="231"/>
        <end position="335"/>
    </location>
</feature>
<dbReference type="Proteomes" id="UP000006727">
    <property type="component" value="Chromosome 3"/>
</dbReference>
<organism evidence="15">
    <name type="scientific">Physcomitrium patens</name>
    <name type="common">Spreading-leaved earth moss</name>
    <name type="synonym">Physcomitrella patens</name>
    <dbReference type="NCBI Taxonomy" id="3218"/>
    <lineage>
        <taxon>Eukaryota</taxon>
        <taxon>Viridiplantae</taxon>
        <taxon>Streptophyta</taxon>
        <taxon>Embryophyta</taxon>
        <taxon>Bryophyta</taxon>
        <taxon>Bryophytina</taxon>
        <taxon>Bryopsida</taxon>
        <taxon>Funariidae</taxon>
        <taxon>Funariales</taxon>
        <taxon>Funariaceae</taxon>
        <taxon>Physcomitrium</taxon>
    </lineage>
</organism>
<dbReference type="FunFam" id="3.40.20.10:FF:000014">
    <property type="entry name" value="Protein transport protein SEC23"/>
    <property type="match status" value="1"/>
</dbReference>
<dbReference type="CDD" id="cd11287">
    <property type="entry name" value="Sec23_C"/>
    <property type="match status" value="1"/>
</dbReference>
<dbReference type="SUPFAM" id="SSF81811">
    <property type="entry name" value="Helical domain of Sec23/24"/>
    <property type="match status" value="1"/>
</dbReference>
<evidence type="ECO:0000256" key="7">
    <source>
        <dbReference type="ARBA" id="ARBA00023136"/>
    </source>
</evidence>
<dbReference type="GO" id="GO:0005789">
    <property type="term" value="C:endoplasmic reticulum membrane"/>
    <property type="evidence" value="ECO:0007669"/>
    <property type="project" value="UniProtKB-SubCell"/>
</dbReference>
<keyword evidence="8 10" id="KW-0968">Cytoplasmic vesicle</keyword>
<dbReference type="EnsemblPlants" id="Pp3c3_1570V3.2">
    <property type="protein sequence ID" value="Pp3c3_1570V3.2"/>
    <property type="gene ID" value="Pp3c3_1570"/>
</dbReference>
<dbReference type="Pfam" id="PF04811">
    <property type="entry name" value="Sec23_trunk"/>
    <property type="match status" value="1"/>
</dbReference>
<keyword evidence="10" id="KW-0963">Cytoplasm</keyword>
<dbReference type="InterPro" id="IPR036180">
    <property type="entry name" value="Gelsolin-like_dom_sf"/>
</dbReference>
<dbReference type="Gene3D" id="2.60.40.1670">
    <property type="entry name" value="beta-sandwich domain of Sec23/24"/>
    <property type="match status" value="1"/>
</dbReference>
<keyword evidence="2 10" id="KW-0479">Metal-binding</keyword>
<gene>
    <name evidence="15" type="ORF">PHYPA_003858</name>
</gene>
<dbReference type="InterPro" id="IPR036465">
    <property type="entry name" value="vWFA_dom_sf"/>
</dbReference>
<reference evidence="15 17" key="2">
    <citation type="journal article" date="2018" name="Plant J.">
        <title>The Physcomitrella patens chromosome-scale assembly reveals moss genome structure and evolution.</title>
        <authorList>
            <person name="Lang D."/>
            <person name="Ullrich K.K."/>
            <person name="Murat F."/>
            <person name="Fuchs J."/>
            <person name="Jenkins J."/>
            <person name="Haas F.B."/>
            <person name="Piednoel M."/>
            <person name="Gundlach H."/>
            <person name="Van Bel M."/>
            <person name="Meyberg R."/>
            <person name="Vives C."/>
            <person name="Morata J."/>
            <person name="Symeonidi A."/>
            <person name="Hiss M."/>
            <person name="Muchero W."/>
            <person name="Kamisugi Y."/>
            <person name="Saleh O."/>
            <person name="Blanc G."/>
            <person name="Decker E.L."/>
            <person name="van Gessel N."/>
            <person name="Grimwood J."/>
            <person name="Hayes R.D."/>
            <person name="Graham S.W."/>
            <person name="Gunter L.E."/>
            <person name="McDaniel S.F."/>
            <person name="Hoernstein S.N.W."/>
            <person name="Larsson A."/>
            <person name="Li F.W."/>
            <person name="Perroud P.F."/>
            <person name="Phillips J."/>
            <person name="Ranjan P."/>
            <person name="Rokshar D.S."/>
            <person name="Rothfels C.J."/>
            <person name="Schneider L."/>
            <person name="Shu S."/>
            <person name="Stevenson D.W."/>
            <person name="Thummler F."/>
            <person name="Tillich M."/>
            <person name="Villarreal Aguilar J.C."/>
            <person name="Widiez T."/>
            <person name="Wong G.K."/>
            <person name="Wymore A."/>
            <person name="Zhang Y."/>
            <person name="Zimmer A.D."/>
            <person name="Quatrano R.S."/>
            <person name="Mayer K.F.X."/>
            <person name="Goodstein D."/>
            <person name="Casacuberta J.M."/>
            <person name="Vandepoele K."/>
            <person name="Reski R."/>
            <person name="Cuming A.C."/>
            <person name="Tuskan G.A."/>
            <person name="Maumus F."/>
            <person name="Salse J."/>
            <person name="Schmutz J."/>
            <person name="Rensing S.A."/>
        </authorList>
    </citation>
    <scope>NUCLEOTIDE SEQUENCE [LARGE SCALE GENOMIC DNA]</scope>
    <source>
        <strain evidence="16 17">cv. Gransden 2004</strain>
    </source>
</reference>
<dbReference type="SUPFAM" id="SSF81995">
    <property type="entry name" value="beta-sandwich domain of Sec23/24"/>
    <property type="match status" value="1"/>
</dbReference>
<dbReference type="SUPFAM" id="SSF82754">
    <property type="entry name" value="C-terminal, gelsolin-like domain of Sec23/24"/>
    <property type="match status" value="1"/>
</dbReference>
<dbReference type="InterPro" id="IPR012990">
    <property type="entry name" value="Beta-sandwich_Sec23_24"/>
</dbReference>
<dbReference type="GO" id="GO:0005096">
    <property type="term" value="F:GTPase activator activity"/>
    <property type="evidence" value="ECO:0000318"/>
    <property type="project" value="GO_Central"/>
</dbReference>
<dbReference type="Gene3D" id="3.40.50.410">
    <property type="entry name" value="von Willebrand factor, type A domain"/>
    <property type="match status" value="1"/>
</dbReference>
<dbReference type="GO" id="GO:0090110">
    <property type="term" value="P:COPII-coated vesicle cargo loading"/>
    <property type="evidence" value="ECO:0000318"/>
    <property type="project" value="GO_Central"/>
</dbReference>
<dbReference type="STRING" id="3218.A0A2K1KSZ0"/>
<dbReference type="InterPro" id="IPR029006">
    <property type="entry name" value="ADF-H/Gelsolin-like_dom_sf"/>
</dbReference>
<feature type="domain" description="Gelsolin-like" evidence="11">
    <location>
        <begin position="464"/>
        <end position="550"/>
    </location>
</feature>
<proteinExistence type="inferred from homology"/>
<dbReference type="EMBL" id="ABEU02000003">
    <property type="protein sequence ID" value="PNR56866.1"/>
    <property type="molecule type" value="Genomic_DNA"/>
</dbReference>